<dbReference type="GO" id="GO:0015643">
    <property type="term" value="F:toxic substance binding"/>
    <property type="evidence" value="ECO:0007669"/>
    <property type="project" value="InterPro"/>
</dbReference>
<dbReference type="GO" id="GO:0000987">
    <property type="term" value="F:cis-regulatory region sequence-specific DNA binding"/>
    <property type="evidence" value="ECO:0007669"/>
    <property type="project" value="InterPro"/>
</dbReference>
<sequence>MTSKTQTSLRLDTDKLIEAKAILERLGLNFSEAVNIFTSMIVATKGLPFDVRLPNDETIAVMRDVRARKNLTPVTLTDLQRELQNP</sequence>
<dbReference type="Pfam" id="PF04221">
    <property type="entry name" value="RelB"/>
    <property type="match status" value="1"/>
</dbReference>
<proteinExistence type="inferred from homology"/>
<reference evidence="3 4" key="1">
    <citation type="submission" date="2016-10" db="EMBL/GenBank/DDBJ databases">
        <authorList>
            <person name="de Groot N.N."/>
        </authorList>
    </citation>
    <scope>NUCLEOTIDE SEQUENCE [LARGE SCALE GENOMIC DNA]</scope>
    <source>
        <strain evidence="3 4">DSM 21228</strain>
    </source>
</reference>
<keyword evidence="4" id="KW-1185">Reference proteome</keyword>
<gene>
    <name evidence="3" type="ORF">SAMN05660964_03191</name>
</gene>
<accession>A0A1H4FZ82</accession>
<dbReference type="OrthoDB" id="3174560at2"/>
<dbReference type="PIRSF" id="PIRSF003108">
    <property type="entry name" value="DinJ"/>
    <property type="match status" value="1"/>
</dbReference>
<evidence type="ECO:0000313" key="4">
    <source>
        <dbReference type="Proteomes" id="UP000199397"/>
    </source>
</evidence>
<dbReference type="GO" id="GO:0044010">
    <property type="term" value="P:single-species biofilm formation"/>
    <property type="evidence" value="ECO:0007669"/>
    <property type="project" value="InterPro"/>
</dbReference>
<dbReference type="AlphaFoldDB" id="A0A1H4FZ82"/>
<dbReference type="RefSeq" id="WP_093070210.1">
    <property type="nucleotide sequence ID" value="NZ_FNQP01000026.1"/>
</dbReference>
<dbReference type="InterPro" id="IPR007337">
    <property type="entry name" value="RelB/DinJ"/>
</dbReference>
<dbReference type="InterPro" id="IPR013321">
    <property type="entry name" value="Arc_rbn_hlx_hlx"/>
</dbReference>
<dbReference type="PANTHER" id="PTHR38781">
    <property type="entry name" value="ANTITOXIN DINJ-RELATED"/>
    <property type="match status" value="1"/>
</dbReference>
<dbReference type="EMBL" id="FNQP01000026">
    <property type="protein sequence ID" value="SEB02686.1"/>
    <property type="molecule type" value="Genomic_DNA"/>
</dbReference>
<organism evidence="3 4">
    <name type="scientific">Thiothrix caldifontis</name>
    <dbReference type="NCBI Taxonomy" id="525918"/>
    <lineage>
        <taxon>Bacteria</taxon>
        <taxon>Pseudomonadati</taxon>
        <taxon>Pseudomonadota</taxon>
        <taxon>Gammaproteobacteria</taxon>
        <taxon>Thiotrichales</taxon>
        <taxon>Thiotrichaceae</taxon>
        <taxon>Thiothrix</taxon>
    </lineage>
</organism>
<evidence type="ECO:0000256" key="1">
    <source>
        <dbReference type="ARBA" id="ARBA00010562"/>
    </source>
</evidence>
<dbReference type="InterPro" id="IPR026262">
    <property type="entry name" value="DinJ"/>
</dbReference>
<dbReference type="GO" id="GO:0006351">
    <property type="term" value="P:DNA-templated transcription"/>
    <property type="evidence" value="ECO:0007669"/>
    <property type="project" value="TreeGrafter"/>
</dbReference>
<dbReference type="NCBIfam" id="TIGR02384">
    <property type="entry name" value="RelB_DinJ"/>
    <property type="match status" value="1"/>
</dbReference>
<evidence type="ECO:0000313" key="3">
    <source>
        <dbReference type="EMBL" id="SEB02686.1"/>
    </source>
</evidence>
<name>A0A1H4FZ82_9GAMM</name>
<dbReference type="PANTHER" id="PTHR38781:SF1">
    <property type="entry name" value="ANTITOXIN DINJ-RELATED"/>
    <property type="match status" value="1"/>
</dbReference>
<dbReference type="STRING" id="525918.SAMN05660964_03191"/>
<dbReference type="Proteomes" id="UP000199397">
    <property type="component" value="Unassembled WGS sequence"/>
</dbReference>
<evidence type="ECO:0000256" key="2">
    <source>
        <dbReference type="ARBA" id="ARBA00022649"/>
    </source>
</evidence>
<comment type="similarity">
    <text evidence="1">Belongs to the RelB/DinJ antitoxin family.</text>
</comment>
<keyword evidence="2" id="KW-1277">Toxin-antitoxin system</keyword>
<dbReference type="Gene3D" id="1.10.1220.10">
    <property type="entry name" value="Met repressor-like"/>
    <property type="match status" value="1"/>
</dbReference>
<protein>
    <submittedName>
        <fullName evidence="3">DNA-damage-inducible protein J</fullName>
    </submittedName>
</protein>
<dbReference type="GO" id="GO:0006355">
    <property type="term" value="P:regulation of DNA-templated transcription"/>
    <property type="evidence" value="ECO:0007669"/>
    <property type="project" value="InterPro"/>
</dbReference>